<dbReference type="Proteomes" id="UP000588083">
    <property type="component" value="Unassembled WGS sequence"/>
</dbReference>
<evidence type="ECO:0000313" key="2">
    <source>
        <dbReference type="EMBL" id="GFP36374.1"/>
    </source>
</evidence>
<evidence type="ECO:0000313" key="4">
    <source>
        <dbReference type="Proteomes" id="UP000588083"/>
    </source>
</evidence>
<sequence length="33" mass="3792">MNDTQNEDSWTLDAKDSPVIAVDQMTIFLAKFF</sequence>
<evidence type="ECO:0000313" key="1">
    <source>
        <dbReference type="EMBL" id="GFP29679.1"/>
    </source>
</evidence>
<proteinExistence type="predicted"/>
<keyword evidence="4" id="KW-1185">Reference proteome</keyword>
<accession>A0A6V8PX65</accession>
<dbReference type="EMBL" id="BLSC01000002">
    <property type="protein sequence ID" value="GFP36374.1"/>
    <property type="molecule type" value="Genomic_DNA"/>
</dbReference>
<reference evidence="3 4" key="1">
    <citation type="journal article" date="2020" name="Front. Microbiol.">
        <title>Single-cell genomics of novel Actinobacteria with the Wood-Ljungdahl pathway discovered in a serpentinizing system.</title>
        <authorList>
            <person name="Merino N."/>
            <person name="Kawai M."/>
            <person name="Boyd E.S."/>
            <person name="Colman D.R."/>
            <person name="McGlynn S.E."/>
            <person name="Nealson K.H."/>
            <person name="Kurokawa K."/>
            <person name="Hongoh Y."/>
        </authorList>
    </citation>
    <scope>NUCLEOTIDE SEQUENCE [LARGE SCALE GENOMIC DNA]</scope>
    <source>
        <strain evidence="1 4">S34</strain>
        <strain evidence="2 3">S44</strain>
    </source>
</reference>
<organism evidence="2 3">
    <name type="scientific">Candidatus Hakubella thermalkaliphila</name>
    <dbReference type="NCBI Taxonomy" id="2754717"/>
    <lineage>
        <taxon>Bacteria</taxon>
        <taxon>Bacillati</taxon>
        <taxon>Actinomycetota</taxon>
        <taxon>Actinomycetota incertae sedis</taxon>
        <taxon>Candidatus Hakubellales</taxon>
        <taxon>Candidatus Hakubellaceae</taxon>
        <taxon>Candidatus Hakubella</taxon>
    </lineage>
</organism>
<dbReference type="EMBL" id="BLRZ01000019">
    <property type="protein sequence ID" value="GFP29679.1"/>
    <property type="molecule type" value="Genomic_DNA"/>
</dbReference>
<name>A0A6V8PX65_9ACTN</name>
<dbReference type="Proteomes" id="UP000561271">
    <property type="component" value="Unassembled WGS sequence"/>
</dbReference>
<gene>
    <name evidence="1" type="ORF">HKBW3S34_00599</name>
    <name evidence="2" type="ORF">HKBW3S44_00057</name>
</gene>
<protein>
    <submittedName>
        <fullName evidence="2">Uncharacterized protein</fullName>
    </submittedName>
</protein>
<evidence type="ECO:0000313" key="3">
    <source>
        <dbReference type="Proteomes" id="UP000561271"/>
    </source>
</evidence>
<dbReference type="AlphaFoldDB" id="A0A6V8PX65"/>
<comment type="caution">
    <text evidence="2">The sequence shown here is derived from an EMBL/GenBank/DDBJ whole genome shotgun (WGS) entry which is preliminary data.</text>
</comment>